<name>A0ABX4P8U0_9LEPT</name>
<sequence length="106" mass="12210">MSRVLRACNDSVCTKIRQESAFKHISQTAFYNSKTILRFASRIFQLSNSGNKNRPYDQKKLSTVVSYLETQQNNFCRAKINEDKRLKTKHSLSTNMKSISGKVKSE</sequence>
<gene>
    <name evidence="1" type="ORF">CH360_12535</name>
</gene>
<comment type="caution">
    <text evidence="1">The sequence shown here is derived from an EMBL/GenBank/DDBJ whole genome shotgun (WGS) entry which is preliminary data.</text>
</comment>
<organism evidence="1 2">
    <name type="scientific">Leptospira perolatii</name>
    <dbReference type="NCBI Taxonomy" id="2023191"/>
    <lineage>
        <taxon>Bacteria</taxon>
        <taxon>Pseudomonadati</taxon>
        <taxon>Spirochaetota</taxon>
        <taxon>Spirochaetia</taxon>
        <taxon>Leptospirales</taxon>
        <taxon>Leptospiraceae</taxon>
        <taxon>Leptospira</taxon>
    </lineage>
</organism>
<keyword evidence="2" id="KW-1185">Reference proteome</keyword>
<evidence type="ECO:0000313" key="2">
    <source>
        <dbReference type="Proteomes" id="UP000231962"/>
    </source>
</evidence>
<reference evidence="1 2" key="1">
    <citation type="submission" date="2017-07" db="EMBL/GenBank/DDBJ databases">
        <title>Leptospira spp. isolated from tropical soils.</title>
        <authorList>
            <person name="Thibeaux R."/>
            <person name="Iraola G."/>
            <person name="Ferres I."/>
            <person name="Bierque E."/>
            <person name="Girault D."/>
            <person name="Soupe-Gilbert M.-E."/>
            <person name="Picardeau M."/>
            <person name="Goarant C."/>
        </authorList>
    </citation>
    <scope>NUCLEOTIDE SEQUENCE [LARGE SCALE GENOMIC DNA]</scope>
    <source>
        <strain evidence="1 2">FH1-B-C1</strain>
    </source>
</reference>
<evidence type="ECO:0000313" key="1">
    <source>
        <dbReference type="EMBL" id="PJZ69103.1"/>
    </source>
</evidence>
<proteinExistence type="predicted"/>
<protein>
    <submittedName>
        <fullName evidence="1">Uncharacterized protein</fullName>
    </submittedName>
</protein>
<dbReference type="Proteomes" id="UP000231962">
    <property type="component" value="Unassembled WGS sequence"/>
</dbReference>
<accession>A0ABX4P8U0</accession>
<dbReference type="EMBL" id="NPDY01000012">
    <property type="protein sequence ID" value="PJZ69103.1"/>
    <property type="molecule type" value="Genomic_DNA"/>
</dbReference>